<organism evidence="2 3">
    <name type="scientific">Ensifer adhaerens</name>
    <name type="common">Sinorhizobium morelense</name>
    <dbReference type="NCBI Taxonomy" id="106592"/>
    <lineage>
        <taxon>Bacteria</taxon>
        <taxon>Pseudomonadati</taxon>
        <taxon>Pseudomonadota</taxon>
        <taxon>Alphaproteobacteria</taxon>
        <taxon>Hyphomicrobiales</taxon>
        <taxon>Rhizobiaceae</taxon>
        <taxon>Sinorhizobium/Ensifer group</taxon>
        <taxon>Ensifer</taxon>
    </lineage>
</organism>
<protein>
    <submittedName>
        <fullName evidence="2">Uncharacterized protein</fullName>
    </submittedName>
</protein>
<dbReference type="EMBL" id="CP121308">
    <property type="protein sequence ID" value="WFP91378.1"/>
    <property type="molecule type" value="Genomic_DNA"/>
</dbReference>
<reference evidence="2 3" key="1">
    <citation type="submission" date="2023-03" db="EMBL/GenBank/DDBJ databases">
        <title>Comparative genome and transcriptome analysis combination mining strategies for increasing vitamin B12 production of Ensifer adhaerens strain.</title>
        <authorList>
            <person name="Yongheng L."/>
        </authorList>
    </citation>
    <scope>NUCLEOTIDE SEQUENCE [LARGE SCALE GENOMIC DNA]</scope>
    <source>
        <strain evidence="2 3">Casida A-T305</strain>
    </source>
</reference>
<sequence length="60" mass="7220">MEQTAIKRRPMPEFLRKALEDRQQAWKEEEARKQVRRESRQRGHQMGYGRKDVPAAIEIV</sequence>
<dbReference type="RefSeq" id="WP_156552940.1">
    <property type="nucleotide sequence ID" value="NZ_CP015880.1"/>
</dbReference>
<accession>A0ABY8HHA3</accession>
<proteinExistence type="predicted"/>
<keyword evidence="3" id="KW-1185">Reference proteome</keyword>
<evidence type="ECO:0000313" key="3">
    <source>
        <dbReference type="Proteomes" id="UP001214094"/>
    </source>
</evidence>
<feature type="region of interest" description="Disordered" evidence="1">
    <location>
        <begin position="29"/>
        <end position="60"/>
    </location>
</feature>
<gene>
    <name evidence="2" type="ORF">P4B07_03080</name>
</gene>
<dbReference type="GeneID" id="42983293"/>
<name>A0ABY8HHA3_ENSAD</name>
<feature type="compositionally biased region" description="Basic and acidic residues" evidence="1">
    <location>
        <begin position="29"/>
        <end position="41"/>
    </location>
</feature>
<evidence type="ECO:0000256" key="1">
    <source>
        <dbReference type="SAM" id="MobiDB-lite"/>
    </source>
</evidence>
<dbReference type="Proteomes" id="UP001214094">
    <property type="component" value="Chromosome"/>
</dbReference>
<evidence type="ECO:0000313" key="2">
    <source>
        <dbReference type="EMBL" id="WFP91378.1"/>
    </source>
</evidence>